<organism evidence="1">
    <name type="scientific">candidate division TA06 bacterium ADurb.Bin131</name>
    <dbReference type="NCBI Taxonomy" id="1852827"/>
    <lineage>
        <taxon>Bacteria</taxon>
        <taxon>Bacteria division TA06</taxon>
    </lineage>
</organism>
<dbReference type="SUPFAM" id="SSF63829">
    <property type="entry name" value="Calcium-dependent phosphotriesterase"/>
    <property type="match status" value="1"/>
</dbReference>
<comment type="caution">
    <text evidence="1">The sequence shown here is derived from an EMBL/GenBank/DDBJ whole genome shotgun (WGS) entry which is preliminary data.</text>
</comment>
<reference evidence="1" key="1">
    <citation type="submission" date="2017-02" db="EMBL/GenBank/DDBJ databases">
        <title>Delving into the versatile metabolic prowess of the omnipresent phylum Bacteroidetes.</title>
        <authorList>
            <person name="Nobu M.K."/>
            <person name="Mei R."/>
            <person name="Narihiro T."/>
            <person name="Kuroda K."/>
            <person name="Liu W.-T."/>
        </authorList>
    </citation>
    <scope>NUCLEOTIDE SEQUENCE</scope>
    <source>
        <strain evidence="1">ADurb.Bin131</strain>
    </source>
</reference>
<dbReference type="EMBL" id="MWDQ01000108">
    <property type="protein sequence ID" value="OQB72887.1"/>
    <property type="molecule type" value="Genomic_DNA"/>
</dbReference>
<protein>
    <recommendedName>
        <fullName evidence="2">Beta-propeller repeat protein</fullName>
    </recommendedName>
</protein>
<evidence type="ECO:0008006" key="2">
    <source>
        <dbReference type="Google" id="ProtNLM"/>
    </source>
</evidence>
<proteinExistence type="predicted"/>
<dbReference type="Proteomes" id="UP000485562">
    <property type="component" value="Unassembled WGS sequence"/>
</dbReference>
<gene>
    <name evidence="1" type="ORF">BWX89_01170</name>
</gene>
<accession>A0A1V6C7L3</accession>
<evidence type="ECO:0000313" key="1">
    <source>
        <dbReference type="EMBL" id="OQB72887.1"/>
    </source>
</evidence>
<dbReference type="Gene3D" id="2.130.10.10">
    <property type="entry name" value="YVTN repeat-like/Quinoprotein amine dehydrogenase"/>
    <property type="match status" value="1"/>
</dbReference>
<name>A0A1V6C7L3_UNCT6</name>
<sequence length="415" mass="46480">MRLKNIYGRIMGVLFFSLVFLICCFSEERKQNFIECEMFPIPDYAHNGSGYTAIEVGLDGNIYVGTANYGSSAHLVRFNPRTQKWDDIIDAHKITRETGTGLDSQSKFHAKILVDSDGVIWAATKQGNENFIDRPEFGESSTGYPGGHLFSFNPKTNIVIDHGILRKQEGIMGGSIDKKRRKIYYWSDPKQHFLIYDINKGTLRDLGTTGGSPRYTAIDNYGRVFGTGRAGIIWMYDPLIDSLYDLSVKLEGPGEYKNPYVMVISKNNKKIFACAIGGDYVMEFDLASIEFSNKKNDTNGSIICRHYAISGPDGLKGGDQHAGVLGKDGCFYYTNVVDKTPYLMRYNSDRKKTECLGIIRVKNHPDLNPLYAQGACVLSDGTIYMKFISAGGGKMMPYSIVRFNKLSAGKTLWRQ</sequence>
<dbReference type="AlphaFoldDB" id="A0A1V6C7L3"/>
<dbReference type="InterPro" id="IPR015943">
    <property type="entry name" value="WD40/YVTN_repeat-like_dom_sf"/>
</dbReference>